<proteinExistence type="predicted"/>
<dbReference type="CDD" id="cd04186">
    <property type="entry name" value="GT_2_like_c"/>
    <property type="match status" value="1"/>
</dbReference>
<keyword evidence="4" id="KW-1185">Reference proteome</keyword>
<keyword evidence="1" id="KW-1133">Transmembrane helix</keyword>
<dbReference type="Pfam" id="PF00535">
    <property type="entry name" value="Glycos_transf_2"/>
    <property type="match status" value="1"/>
</dbReference>
<dbReference type="RefSeq" id="WP_209143291.1">
    <property type="nucleotide sequence ID" value="NZ_JAGHKO010000014.1"/>
</dbReference>
<dbReference type="InterPro" id="IPR029044">
    <property type="entry name" value="Nucleotide-diphossugar_trans"/>
</dbReference>
<accession>A0ABS3Z368</accession>
<dbReference type="PANTHER" id="PTHR43179">
    <property type="entry name" value="RHAMNOSYLTRANSFERASE WBBL"/>
    <property type="match status" value="1"/>
</dbReference>
<feature type="transmembrane region" description="Helical" evidence="1">
    <location>
        <begin position="268"/>
        <end position="291"/>
    </location>
</feature>
<dbReference type="InterPro" id="IPR001173">
    <property type="entry name" value="Glyco_trans_2-like"/>
</dbReference>
<evidence type="ECO:0000313" key="3">
    <source>
        <dbReference type="EMBL" id="MBO9204579.1"/>
    </source>
</evidence>
<keyword evidence="1" id="KW-0472">Membrane</keyword>
<gene>
    <name evidence="3" type="ORF">J7I42_30105</name>
</gene>
<keyword evidence="1" id="KW-0812">Transmembrane</keyword>
<reference evidence="3 4" key="1">
    <citation type="submission" date="2021-03" db="EMBL/GenBank/DDBJ databases">
        <title>Assistant Professor.</title>
        <authorList>
            <person name="Huq M.A."/>
        </authorList>
    </citation>
    <scope>NUCLEOTIDE SEQUENCE [LARGE SCALE GENOMIC DNA]</scope>
    <source>
        <strain evidence="3 4">MAH-29</strain>
    </source>
</reference>
<organism evidence="3 4">
    <name type="scientific">Niastella soli</name>
    <dbReference type="NCBI Taxonomy" id="2821487"/>
    <lineage>
        <taxon>Bacteria</taxon>
        <taxon>Pseudomonadati</taxon>
        <taxon>Bacteroidota</taxon>
        <taxon>Chitinophagia</taxon>
        <taxon>Chitinophagales</taxon>
        <taxon>Chitinophagaceae</taxon>
        <taxon>Niastella</taxon>
    </lineage>
</organism>
<dbReference type="PANTHER" id="PTHR43179:SF7">
    <property type="entry name" value="RHAMNOSYLTRANSFERASE WBBL"/>
    <property type="match status" value="1"/>
</dbReference>
<dbReference type="SUPFAM" id="SSF53448">
    <property type="entry name" value="Nucleotide-diphospho-sugar transferases"/>
    <property type="match status" value="1"/>
</dbReference>
<evidence type="ECO:0000256" key="1">
    <source>
        <dbReference type="SAM" id="Phobius"/>
    </source>
</evidence>
<evidence type="ECO:0000259" key="2">
    <source>
        <dbReference type="Pfam" id="PF00535"/>
    </source>
</evidence>
<comment type="caution">
    <text evidence="3">The sequence shown here is derived from an EMBL/GenBank/DDBJ whole genome shotgun (WGS) entry which is preliminary data.</text>
</comment>
<evidence type="ECO:0000313" key="4">
    <source>
        <dbReference type="Proteomes" id="UP000677244"/>
    </source>
</evidence>
<dbReference type="Gene3D" id="3.90.550.10">
    <property type="entry name" value="Spore Coat Polysaccharide Biosynthesis Protein SpsA, Chain A"/>
    <property type="match status" value="1"/>
</dbReference>
<feature type="domain" description="Glycosyltransferase 2-like" evidence="2">
    <location>
        <begin position="5"/>
        <end position="130"/>
    </location>
</feature>
<dbReference type="Proteomes" id="UP000677244">
    <property type="component" value="Unassembled WGS sequence"/>
</dbReference>
<name>A0ABS3Z368_9BACT</name>
<protein>
    <submittedName>
        <fullName evidence="3">Glycosyltransferase family 2 protein</fullName>
    </submittedName>
</protein>
<sequence>MPGLSVIIVNYKTPQLLTDCLATFFTGNSQVSLEVIVVDNASGDNSQEIVTRAFPLVKWVQMGYNAGFARANNEGIRQATGDVVLLLNSDTLNVDNAIEQCYQQFKASAYIACGVQLLNADGSPQISGNYFMKGGLNYLLPLPYLGSFIKWLGNVVKVEKPNVPDSSALVEVDWINGAFLMVKRTAIDKAGLLDEDFFLYAEEAEWCSRLHKTGKLCIYGQYKVVHLQGESANEAFGSSGKGYYNLYDRKGLQIMLSNFLRIRKQFGIGWFLVQLAFYLMAIPVFFIASFFDNVFRLRNPFANFGMAARFAANVGRIVTFTPRILSNKPYFYKVL</sequence>
<dbReference type="EMBL" id="JAGHKO010000014">
    <property type="protein sequence ID" value="MBO9204579.1"/>
    <property type="molecule type" value="Genomic_DNA"/>
</dbReference>